<accession>A0ABP8VJH3</accession>
<evidence type="ECO:0000256" key="1">
    <source>
        <dbReference type="SAM" id="MobiDB-lite"/>
    </source>
</evidence>
<dbReference type="EMBL" id="BAABJA010000008">
    <property type="protein sequence ID" value="GAA4665100.1"/>
    <property type="molecule type" value="Genomic_DNA"/>
</dbReference>
<dbReference type="NCBIfam" id="NF033856">
    <property type="entry name" value="T4SS_effec_BID"/>
    <property type="match status" value="2"/>
</dbReference>
<dbReference type="RefSeq" id="WP_345119264.1">
    <property type="nucleotide sequence ID" value="NZ_BAABJA010000008.1"/>
</dbReference>
<protein>
    <submittedName>
        <fullName evidence="2">Uncharacterized protein</fullName>
    </submittedName>
</protein>
<feature type="compositionally biased region" description="Basic and acidic residues" evidence="1">
    <location>
        <begin position="424"/>
        <end position="444"/>
    </location>
</feature>
<sequence>MKKHQSFLSPSILKLIELYDQAAAEVANQQSPSTQSVQHNQEPSHHSRGKGQKQSNPTILDGLVYKTVVSSLADPLNKYTDKMPSQQTTYTEVILKSNLSSIAEEDEQKQPVAREEQIPTTTAPLSRTRLALSEEQIIALLQHNRLIHDYQEEIQTLCQKVYGNQRALQKQLEQIKKDPSTGENLSTHIKEHPEGIHKFAGKKMLGIKSSARRHANNNFPTLCGLVDSYVAAVKITREDLVMTPEAALLYYEHSLGKETVNRILQSSHSSERSSPSLLNDDLSERAQQHPMVKRHHAQIQYWCKVVFGNSELLQQQTRELFENPALVEEHTWRLAEAPQSVSSYAGVGVGSLKNKARRHAEAGLSHLISAMGNYAHTVQRVREELTQTQQLQTTQQHGEISQISQRQQEFSRSPKPLENLAATSREETAGPSRHVPEPAKDVRPRRTTSSKAMAFAS</sequence>
<feature type="region of interest" description="Disordered" evidence="1">
    <location>
        <begin position="388"/>
        <end position="457"/>
    </location>
</feature>
<reference evidence="3" key="1">
    <citation type="journal article" date="2019" name="Int. J. Syst. Evol. Microbiol.">
        <title>The Global Catalogue of Microorganisms (GCM) 10K type strain sequencing project: providing services to taxonomists for standard genome sequencing and annotation.</title>
        <authorList>
            <consortium name="The Broad Institute Genomics Platform"/>
            <consortium name="The Broad Institute Genome Sequencing Center for Infectious Disease"/>
            <person name="Wu L."/>
            <person name="Ma J."/>
        </authorList>
    </citation>
    <scope>NUCLEOTIDE SEQUENCE [LARGE SCALE GENOMIC DNA]</scope>
    <source>
        <strain evidence="3">JCM 17714</strain>
    </source>
</reference>
<dbReference type="Proteomes" id="UP001501699">
    <property type="component" value="Unassembled WGS sequence"/>
</dbReference>
<proteinExistence type="predicted"/>
<gene>
    <name evidence="2" type="ORF">GCM10023262_12450</name>
</gene>
<evidence type="ECO:0000313" key="3">
    <source>
        <dbReference type="Proteomes" id="UP001501699"/>
    </source>
</evidence>
<name>A0ABP8VJH3_9HYPH</name>
<comment type="caution">
    <text evidence="2">The sequence shown here is derived from an EMBL/GenBank/DDBJ whole genome shotgun (WGS) entry which is preliminary data.</text>
</comment>
<evidence type="ECO:0000313" key="2">
    <source>
        <dbReference type="EMBL" id="GAA4665100.1"/>
    </source>
</evidence>
<feature type="region of interest" description="Disordered" evidence="1">
    <location>
        <begin position="26"/>
        <end position="57"/>
    </location>
</feature>
<keyword evidence="3" id="KW-1185">Reference proteome</keyword>
<feature type="compositionally biased region" description="Polar residues" evidence="1">
    <location>
        <begin position="27"/>
        <end position="41"/>
    </location>
</feature>
<feature type="compositionally biased region" description="Polar residues" evidence="1">
    <location>
        <begin position="397"/>
        <end position="411"/>
    </location>
</feature>
<organism evidence="2 3">
    <name type="scientific">Bartonella pachyuromydis</name>
    <dbReference type="NCBI Taxonomy" id="931097"/>
    <lineage>
        <taxon>Bacteria</taxon>
        <taxon>Pseudomonadati</taxon>
        <taxon>Pseudomonadota</taxon>
        <taxon>Alphaproteobacteria</taxon>
        <taxon>Hyphomicrobiales</taxon>
        <taxon>Bartonellaceae</taxon>
        <taxon>Bartonella</taxon>
    </lineage>
</organism>